<evidence type="ECO:0000256" key="3">
    <source>
        <dbReference type="ARBA" id="ARBA00022827"/>
    </source>
</evidence>
<dbReference type="PRINTS" id="PR00411">
    <property type="entry name" value="PNDRDTASEI"/>
</dbReference>
<dbReference type="InterPro" id="IPR023753">
    <property type="entry name" value="FAD/NAD-binding_dom"/>
</dbReference>
<dbReference type="EMBL" id="LT838272">
    <property type="protein sequence ID" value="SMB92466.1"/>
    <property type="molecule type" value="Genomic_DNA"/>
</dbReference>
<protein>
    <submittedName>
        <fullName evidence="5">Pyridine nucleotide-disulphide oxidoreductase</fullName>
    </submittedName>
</protein>
<evidence type="ECO:0000313" key="5">
    <source>
        <dbReference type="EMBL" id="SMB92466.1"/>
    </source>
</evidence>
<dbReference type="SUPFAM" id="SSF51905">
    <property type="entry name" value="FAD/NAD(P)-binding domain"/>
    <property type="match status" value="2"/>
</dbReference>
<dbReference type="InterPro" id="IPR050260">
    <property type="entry name" value="FAD-bd_OxRdtase"/>
</dbReference>
<dbReference type="RefSeq" id="WP_172839018.1">
    <property type="nucleotide sequence ID" value="NZ_LT838272.1"/>
</dbReference>
<evidence type="ECO:0000313" key="6">
    <source>
        <dbReference type="Proteomes" id="UP000192569"/>
    </source>
</evidence>
<dbReference type="Proteomes" id="UP000192569">
    <property type="component" value="Chromosome I"/>
</dbReference>
<dbReference type="InterPro" id="IPR036188">
    <property type="entry name" value="FAD/NAD-bd_sf"/>
</dbReference>
<dbReference type="STRING" id="698762.SAMN00808754_0640"/>
<keyword evidence="6" id="KW-1185">Reference proteome</keyword>
<dbReference type="PRINTS" id="PR00368">
    <property type="entry name" value="FADPNR"/>
</dbReference>
<evidence type="ECO:0000256" key="1">
    <source>
        <dbReference type="ARBA" id="ARBA00001974"/>
    </source>
</evidence>
<dbReference type="GO" id="GO:0016491">
    <property type="term" value="F:oxidoreductase activity"/>
    <property type="evidence" value="ECO:0007669"/>
    <property type="project" value="InterPro"/>
</dbReference>
<dbReference type="Pfam" id="PF07992">
    <property type="entry name" value="Pyr_redox_2"/>
    <property type="match status" value="1"/>
</dbReference>
<sequence>MRYVIIGNSAAGTFAAEALRALDPEAKITMISREEGPPYSRCLLPYYLEGAISEEGLYIRPPGFYEVLGIEAYLGREAVQIHPGLKKVFLDDGREIIYDRLLLATGAEPRLPPIPGRELFGVFTFRHLEDARKLRQQALKSRRAVVVGGGLVGVEVAAALRGLGLEVTLVEFLPHLLPQALDERGSSLVQKALASHGIEVILERQVAAILGEDEVKAALLNDGRLIPCDLVVVAVGVRAAIDLLSPWGAEVNLGLVVNDFLQTSLPGIYAAGDVVEHYDLAQGKRGVTAVWPAAATQGRVAGCNMAGRKARLAGYINVNTAEICGLRIAAAGLPKALSKEDHEYYYLDRASCQYRKIVTRQGRLVGMILIGRIEGAGILANFILKGEIIEGYEREILHGNFWAKGRRWWYAGLQPGQVLAANPYLAEGKEYTYAL</sequence>
<dbReference type="InterPro" id="IPR016156">
    <property type="entry name" value="FAD/NAD-linked_Rdtase_dimer_sf"/>
</dbReference>
<feature type="domain" description="FAD/NAD(P)-binding" evidence="4">
    <location>
        <begin position="2"/>
        <end position="298"/>
    </location>
</feature>
<reference evidence="5 6" key="1">
    <citation type="submission" date="2017-04" db="EMBL/GenBank/DDBJ databases">
        <authorList>
            <person name="Afonso C.L."/>
            <person name="Miller P.J."/>
            <person name="Scott M.A."/>
            <person name="Spackman E."/>
            <person name="Goraichik I."/>
            <person name="Dimitrov K.M."/>
            <person name="Suarez D.L."/>
            <person name="Swayne D.E."/>
        </authorList>
    </citation>
    <scope>NUCLEOTIDE SEQUENCE [LARGE SCALE GENOMIC DNA]</scope>
    <source>
        <strain evidence="5 6">ToBE</strain>
    </source>
</reference>
<evidence type="ECO:0000259" key="4">
    <source>
        <dbReference type="Pfam" id="PF07992"/>
    </source>
</evidence>
<accession>A0A1W1VGP1</accession>
<name>A0A1W1VGP1_9FIRM</name>
<dbReference type="AlphaFoldDB" id="A0A1W1VGP1"/>
<keyword evidence="2" id="KW-0285">Flavoprotein</keyword>
<dbReference type="PANTHER" id="PTHR43429:SF3">
    <property type="entry name" value="NITRITE REDUCTASE [NAD(P)H]"/>
    <property type="match status" value="1"/>
</dbReference>
<dbReference type="Gene3D" id="3.30.390.30">
    <property type="match status" value="1"/>
</dbReference>
<organism evidence="5 6">
    <name type="scientific">Thermanaeromonas toyohensis ToBE</name>
    <dbReference type="NCBI Taxonomy" id="698762"/>
    <lineage>
        <taxon>Bacteria</taxon>
        <taxon>Bacillati</taxon>
        <taxon>Bacillota</taxon>
        <taxon>Clostridia</taxon>
        <taxon>Neomoorellales</taxon>
        <taxon>Neomoorellaceae</taxon>
        <taxon>Thermanaeromonas</taxon>
    </lineage>
</organism>
<comment type="cofactor">
    <cofactor evidence="1">
        <name>FAD</name>
        <dbReference type="ChEBI" id="CHEBI:57692"/>
    </cofactor>
</comment>
<dbReference type="PANTHER" id="PTHR43429">
    <property type="entry name" value="PYRIDINE NUCLEOTIDE-DISULFIDE OXIDOREDUCTASE DOMAIN-CONTAINING"/>
    <property type="match status" value="1"/>
</dbReference>
<proteinExistence type="predicted"/>
<keyword evidence="3" id="KW-0274">FAD</keyword>
<dbReference type="Gene3D" id="3.50.50.60">
    <property type="entry name" value="FAD/NAD(P)-binding domain"/>
    <property type="match status" value="2"/>
</dbReference>
<gene>
    <name evidence="5" type="ORF">SAMN00808754_0640</name>
</gene>
<evidence type="ECO:0000256" key="2">
    <source>
        <dbReference type="ARBA" id="ARBA00022630"/>
    </source>
</evidence>